<dbReference type="InterPro" id="IPR017956">
    <property type="entry name" value="AT_hook_DNA-bd_motif"/>
</dbReference>
<sequence>MASMAGSSSQADIDPALHRYTRVDTAVPIDPALFELEGLVNDVRQGKVKLGDHHEEEHEGGDEDDIDPALREIVNSLTNAQQSSSSAGPNLTAAQAAAAISAHMAEHDDGARLQQSIEEITSANFGLLMPSTYPPSPPPFTLPNGDPDVGEGEGEDGEHAHAESSAAPEKKGRGRPKGSKNKPKLNPKPKPPKPPKAPAKPRGRPPRPRTAEEQAAFEAKKHDRAMGIKRKKGRPRKFPGYLVRDMRLRKNRAEYLELMRRAEEGLPLDGIEMHGTEEEMMMNHPEDSGHDVSQGIEGEADGQALQGAEEEDDEIVYPWPTDDQALLAVVGAAQQHMDVDVVDADQTEDSIRQVFGLQPIHR</sequence>
<dbReference type="AlphaFoldDB" id="A0AAD9CYA0"/>
<organism evidence="2 3">
    <name type="scientific">Papiliotrema laurentii</name>
    <name type="common">Cryptococcus laurentii</name>
    <dbReference type="NCBI Taxonomy" id="5418"/>
    <lineage>
        <taxon>Eukaryota</taxon>
        <taxon>Fungi</taxon>
        <taxon>Dikarya</taxon>
        <taxon>Basidiomycota</taxon>
        <taxon>Agaricomycotina</taxon>
        <taxon>Tremellomycetes</taxon>
        <taxon>Tremellales</taxon>
        <taxon>Rhynchogastremaceae</taxon>
        <taxon>Papiliotrema</taxon>
    </lineage>
</organism>
<feature type="region of interest" description="Disordered" evidence="1">
    <location>
        <begin position="128"/>
        <end position="236"/>
    </location>
</feature>
<feature type="compositionally biased region" description="Pro residues" evidence="1">
    <location>
        <begin position="132"/>
        <end position="141"/>
    </location>
</feature>
<dbReference type="EMBL" id="JAODAN010000005">
    <property type="protein sequence ID" value="KAK1924317.1"/>
    <property type="molecule type" value="Genomic_DNA"/>
</dbReference>
<dbReference type="Proteomes" id="UP001182556">
    <property type="component" value="Unassembled WGS sequence"/>
</dbReference>
<evidence type="ECO:0000313" key="2">
    <source>
        <dbReference type="EMBL" id="KAK1924317.1"/>
    </source>
</evidence>
<comment type="caution">
    <text evidence="2">The sequence shown here is derived from an EMBL/GenBank/DDBJ whole genome shotgun (WGS) entry which is preliminary data.</text>
</comment>
<gene>
    <name evidence="2" type="ORF">DB88DRAFT_489844</name>
</gene>
<proteinExistence type="predicted"/>
<evidence type="ECO:0000256" key="1">
    <source>
        <dbReference type="SAM" id="MobiDB-lite"/>
    </source>
</evidence>
<protein>
    <submittedName>
        <fullName evidence="2">Uncharacterized protein</fullName>
    </submittedName>
</protein>
<dbReference type="GO" id="GO:0003677">
    <property type="term" value="F:DNA binding"/>
    <property type="evidence" value="ECO:0007669"/>
    <property type="project" value="InterPro"/>
</dbReference>
<keyword evidence="3" id="KW-1185">Reference proteome</keyword>
<feature type="region of interest" description="Disordered" evidence="1">
    <location>
        <begin position="285"/>
        <end position="312"/>
    </location>
</feature>
<feature type="compositionally biased region" description="Basic residues" evidence="1">
    <location>
        <begin position="227"/>
        <end position="236"/>
    </location>
</feature>
<dbReference type="PRINTS" id="PR00929">
    <property type="entry name" value="ATHOOK"/>
</dbReference>
<feature type="compositionally biased region" description="Basic residues" evidence="1">
    <location>
        <begin position="172"/>
        <end position="207"/>
    </location>
</feature>
<reference evidence="2" key="1">
    <citation type="submission" date="2023-02" db="EMBL/GenBank/DDBJ databases">
        <title>Identification and recombinant expression of a fungal hydrolase from Papiliotrema laurentii that hydrolyzes apple cutin and clears colloidal polyester polyurethane.</title>
        <authorList>
            <consortium name="DOE Joint Genome Institute"/>
            <person name="Roman V.A."/>
            <person name="Bojanowski C."/>
            <person name="Crable B.R."/>
            <person name="Wagner D.N."/>
            <person name="Hung C.S."/>
            <person name="Nadeau L.J."/>
            <person name="Schratz L."/>
            <person name="Haridas S."/>
            <person name="Pangilinan J."/>
            <person name="Lipzen A."/>
            <person name="Na H."/>
            <person name="Yan M."/>
            <person name="Ng V."/>
            <person name="Grigoriev I.V."/>
            <person name="Spatafora J.W."/>
            <person name="Barlow D."/>
            <person name="Biffinger J."/>
            <person name="Kelley-Loughnane N."/>
            <person name="Varaljay V.A."/>
            <person name="Crookes-Goodson W.J."/>
        </authorList>
    </citation>
    <scope>NUCLEOTIDE SEQUENCE</scope>
    <source>
        <strain evidence="2">5307AH</strain>
    </source>
</reference>
<name>A0AAD9CYA0_PAPLA</name>
<evidence type="ECO:0000313" key="3">
    <source>
        <dbReference type="Proteomes" id="UP001182556"/>
    </source>
</evidence>
<accession>A0AAD9CYA0</accession>